<dbReference type="Proteomes" id="UP000249873">
    <property type="component" value="Chromosome"/>
</dbReference>
<keyword evidence="4" id="KW-1185">Reference proteome</keyword>
<proteinExistence type="inferred from homology"/>
<dbReference type="InterPro" id="IPR036291">
    <property type="entry name" value="NAD(P)-bd_dom_sf"/>
</dbReference>
<protein>
    <submittedName>
        <fullName evidence="3">3-ketoacyl-ACP reductase</fullName>
    </submittedName>
</protein>
<evidence type="ECO:0000313" key="4">
    <source>
        <dbReference type="Proteomes" id="UP000249873"/>
    </source>
</evidence>
<dbReference type="EMBL" id="CP029480">
    <property type="protein sequence ID" value="AWV97540.1"/>
    <property type="molecule type" value="Genomic_DNA"/>
</dbReference>
<dbReference type="AlphaFoldDB" id="A0A2Z4G8X6"/>
<keyword evidence="2" id="KW-0560">Oxidoreductase</keyword>
<name>A0A2Z4G8X6_9BACT</name>
<dbReference type="PANTHER" id="PTHR43639">
    <property type="entry name" value="OXIDOREDUCTASE, SHORT-CHAIN DEHYDROGENASE/REDUCTASE FAMILY (AFU_ORTHOLOGUE AFUA_5G02870)"/>
    <property type="match status" value="1"/>
</dbReference>
<dbReference type="SUPFAM" id="SSF51735">
    <property type="entry name" value="NAD(P)-binding Rossmann-fold domains"/>
    <property type="match status" value="1"/>
</dbReference>
<dbReference type="RefSeq" id="WP_111370642.1">
    <property type="nucleotide sequence ID" value="NZ_CP029480.1"/>
</dbReference>
<sequence length="255" mass="27440">MKVALITGGSRGIGLGIAKALAEKGYALAINGVRDESGVTEVLNELKAYGQDVIYCQGDISKAEDRASIIQSTLNHYGHFNVLVNNAGVAPKVRTDMLEINEEEFDYIMNIVQKGTYFLSQKGANELIKLKKANPDFDACIINITSISARAVSVNRTQYCMAKASLSMMSKSFAIRMSEYGIPVYEVQPGVIETDMTAGVKGKYDKMAEDGLIPERRMGTPKDLGTIVAALATGQIPYTTGQIIAPDGGMGILTL</sequence>
<accession>A0A2Z4G8X6</accession>
<gene>
    <name evidence="3" type="ORF">DJ013_04915</name>
</gene>
<evidence type="ECO:0000256" key="2">
    <source>
        <dbReference type="ARBA" id="ARBA00023002"/>
    </source>
</evidence>
<dbReference type="GO" id="GO:0016491">
    <property type="term" value="F:oxidoreductase activity"/>
    <property type="evidence" value="ECO:0007669"/>
    <property type="project" value="UniProtKB-KW"/>
</dbReference>
<dbReference type="KEGG" id="als:DJ013_04915"/>
<dbReference type="Gene3D" id="3.40.50.720">
    <property type="entry name" value="NAD(P)-binding Rossmann-like Domain"/>
    <property type="match status" value="1"/>
</dbReference>
<dbReference type="PRINTS" id="PR00080">
    <property type="entry name" value="SDRFAMILY"/>
</dbReference>
<reference evidence="3 4" key="1">
    <citation type="submission" date="2018-05" db="EMBL/GenBank/DDBJ databases">
        <title>Complete genome sequence of Arcticibacterium luteifluviistationis SM1504T, a cytophagaceae bacterium isolated from Arctic surface seawater.</title>
        <authorList>
            <person name="Li Y."/>
            <person name="Qin Q.-L."/>
        </authorList>
    </citation>
    <scope>NUCLEOTIDE SEQUENCE [LARGE SCALE GENOMIC DNA]</scope>
    <source>
        <strain evidence="3 4">SM1504</strain>
    </source>
</reference>
<dbReference type="PROSITE" id="PS00061">
    <property type="entry name" value="ADH_SHORT"/>
    <property type="match status" value="1"/>
</dbReference>
<dbReference type="NCBIfam" id="NF009386">
    <property type="entry name" value="PRK12745.1"/>
    <property type="match status" value="1"/>
</dbReference>
<dbReference type="InterPro" id="IPR020904">
    <property type="entry name" value="Sc_DH/Rdtase_CS"/>
</dbReference>
<evidence type="ECO:0000313" key="3">
    <source>
        <dbReference type="EMBL" id="AWV97540.1"/>
    </source>
</evidence>
<dbReference type="PANTHER" id="PTHR43639:SF1">
    <property type="entry name" value="SHORT-CHAIN DEHYDROGENASE_REDUCTASE FAMILY PROTEIN"/>
    <property type="match status" value="1"/>
</dbReference>
<dbReference type="Pfam" id="PF13561">
    <property type="entry name" value="adh_short_C2"/>
    <property type="match status" value="1"/>
</dbReference>
<evidence type="ECO:0000256" key="1">
    <source>
        <dbReference type="ARBA" id="ARBA00006484"/>
    </source>
</evidence>
<organism evidence="3 4">
    <name type="scientific">Arcticibacterium luteifluviistationis</name>
    <dbReference type="NCBI Taxonomy" id="1784714"/>
    <lineage>
        <taxon>Bacteria</taxon>
        <taxon>Pseudomonadati</taxon>
        <taxon>Bacteroidota</taxon>
        <taxon>Cytophagia</taxon>
        <taxon>Cytophagales</taxon>
        <taxon>Leadbetterellaceae</taxon>
        <taxon>Arcticibacterium</taxon>
    </lineage>
</organism>
<dbReference type="OrthoDB" id="9788235at2"/>
<comment type="similarity">
    <text evidence="1">Belongs to the short-chain dehydrogenases/reductases (SDR) family.</text>
</comment>
<dbReference type="PRINTS" id="PR00081">
    <property type="entry name" value="GDHRDH"/>
</dbReference>
<dbReference type="InterPro" id="IPR002347">
    <property type="entry name" value="SDR_fam"/>
</dbReference>